<organism evidence="2 3">
    <name type="scientific">Vibrio metschnikovii</name>
    <dbReference type="NCBI Taxonomy" id="28172"/>
    <lineage>
        <taxon>Bacteria</taxon>
        <taxon>Pseudomonadati</taxon>
        <taxon>Pseudomonadota</taxon>
        <taxon>Gammaproteobacteria</taxon>
        <taxon>Vibrionales</taxon>
        <taxon>Vibrionaceae</taxon>
        <taxon>Vibrio</taxon>
    </lineage>
</organism>
<comment type="caution">
    <text evidence="2">The sequence shown here is derived from an EMBL/GenBank/DDBJ whole genome shotgun (WGS) entry which is preliminary data.</text>
</comment>
<dbReference type="RefSeq" id="WP_187025742.1">
    <property type="nucleotide sequence ID" value="NZ_CAWQCL010000023.1"/>
</dbReference>
<dbReference type="Proteomes" id="UP000615796">
    <property type="component" value="Unassembled WGS sequence"/>
</dbReference>
<dbReference type="PANTHER" id="PTHR37530:SF1">
    <property type="entry name" value="OUTER MEMBRANE PROTEIN SLP"/>
    <property type="match status" value="1"/>
</dbReference>
<reference evidence="2" key="1">
    <citation type="submission" date="2020-08" db="EMBL/GenBank/DDBJ databases">
        <title>Genome Sequencing and Pan-Genome Analysis of Migratory bird Vibrio Strains, Inner Mongolia.</title>
        <authorList>
            <person name="Zheng L."/>
        </authorList>
    </citation>
    <scope>NUCLEOTIDE SEQUENCE</scope>
    <source>
        <strain evidence="2">M13F</strain>
    </source>
</reference>
<dbReference type="InterPro" id="IPR004658">
    <property type="entry name" value="OMP_Slp"/>
</dbReference>
<gene>
    <name evidence="2" type="ORF">H8Q88_07325</name>
</gene>
<evidence type="ECO:0000313" key="3">
    <source>
        <dbReference type="Proteomes" id="UP000615796"/>
    </source>
</evidence>
<protein>
    <submittedName>
        <fullName evidence="2">Slp family lipoprotein</fullName>
    </submittedName>
</protein>
<dbReference type="GO" id="GO:0019867">
    <property type="term" value="C:outer membrane"/>
    <property type="evidence" value="ECO:0007669"/>
    <property type="project" value="InterPro"/>
</dbReference>
<dbReference type="PANTHER" id="PTHR37530">
    <property type="entry name" value="OUTER MEMBRANE PROTEIN SLP"/>
    <property type="match status" value="1"/>
</dbReference>
<sequence length="185" mass="20788">MLSNRWLLLPICTLLSLLTACSSLPPTLATDNDALITDYHQWLTQSSDTVTEVRLGGVIAQVTNLVDRTRIEVVNLPIDKAGKPLLTDEPQGRFIGYIDGFVDPIAYGQGRLVTFIGTTAQPETGTVGEFEYTFPVMKVRGSHLWRVEERVVIDDITPYVFPCRSFYCRHVEDFPRSGRVIQEVK</sequence>
<keyword evidence="1" id="KW-0732">Signal</keyword>
<dbReference type="PROSITE" id="PS51257">
    <property type="entry name" value="PROKAR_LIPOPROTEIN"/>
    <property type="match status" value="1"/>
</dbReference>
<keyword evidence="3" id="KW-1185">Reference proteome</keyword>
<feature type="chain" id="PRO_5040765561" evidence="1">
    <location>
        <begin position="30"/>
        <end position="185"/>
    </location>
</feature>
<dbReference type="EMBL" id="JACRUP010000003">
    <property type="protein sequence ID" value="MBC5850773.1"/>
    <property type="molecule type" value="Genomic_DNA"/>
</dbReference>
<dbReference type="PIRSF" id="PIRSF004982">
    <property type="entry name" value="SlP"/>
    <property type="match status" value="1"/>
</dbReference>
<dbReference type="NCBIfam" id="TIGR00752">
    <property type="entry name" value="slp"/>
    <property type="match status" value="1"/>
</dbReference>
<evidence type="ECO:0000313" key="2">
    <source>
        <dbReference type="EMBL" id="MBC5850773.1"/>
    </source>
</evidence>
<proteinExistence type="predicted"/>
<accession>A0A9X0UM71</accession>
<keyword evidence="2" id="KW-0449">Lipoprotein</keyword>
<name>A0A9X0UM71_VIBME</name>
<feature type="signal peptide" evidence="1">
    <location>
        <begin position="1"/>
        <end position="29"/>
    </location>
</feature>
<dbReference type="Pfam" id="PF03843">
    <property type="entry name" value="Slp"/>
    <property type="match status" value="1"/>
</dbReference>
<evidence type="ECO:0000256" key="1">
    <source>
        <dbReference type="SAM" id="SignalP"/>
    </source>
</evidence>
<dbReference type="AlphaFoldDB" id="A0A9X0UM71"/>